<feature type="domain" description="CoA-binding" evidence="6">
    <location>
        <begin position="61"/>
        <end position="213"/>
    </location>
</feature>
<feature type="binding site" evidence="4">
    <location>
        <begin position="209"/>
        <end position="211"/>
    </location>
    <ligand>
        <name>CoA</name>
        <dbReference type="ChEBI" id="CHEBI:57287"/>
    </ligand>
</feature>
<comment type="caution">
    <text evidence="7">The sequence shown here is derived from an EMBL/GenBank/DDBJ whole genome shotgun (WGS) entry which is preliminary data.</text>
</comment>
<dbReference type="EC" id="6.2.1.5" evidence="4"/>
<keyword evidence="1 4" id="KW-0816">Tricarboxylic acid cycle</keyword>
<comment type="subunit">
    <text evidence="4">Heterodimer of an alpha and a beta subunit. Different beta subunits determine nucleotide specificity. Together with an ATP-specific beta subunit, forms an ADP-forming succinyl-CoA synthetase (A-SCS). Together with a GTP-specific beta subunit forms a GDP-forming succinyl-CoA synthetase (G-SCS).</text>
</comment>
<dbReference type="SUPFAM" id="SSF52210">
    <property type="entry name" value="Succinyl-CoA synthetase domains"/>
    <property type="match status" value="2"/>
</dbReference>
<comment type="similarity">
    <text evidence="4">Belongs to the succinate/malate CoA ligase alpha subunit family.</text>
</comment>
<dbReference type="GO" id="GO:0009361">
    <property type="term" value="C:succinate-CoA ligase complex (ADP-forming)"/>
    <property type="evidence" value="ECO:0007669"/>
    <property type="project" value="TreeGrafter"/>
</dbReference>
<dbReference type="InterPro" id="IPR017440">
    <property type="entry name" value="Cit_synth/succinyl-CoA_lig_AS"/>
</dbReference>
<proteinExistence type="inferred from homology"/>
<dbReference type="PANTHER" id="PTHR11117:SF2">
    <property type="entry name" value="SUCCINATE--COA LIGASE [ADP_GDP-FORMING] SUBUNIT ALPHA, MITOCHONDRIAL"/>
    <property type="match status" value="1"/>
</dbReference>
<dbReference type="OMA" id="VIICITE"/>
<dbReference type="Gene3D" id="3.40.50.720">
    <property type="entry name" value="NAD(P)-binding Rossmann-like Domain"/>
    <property type="match status" value="2"/>
</dbReference>
<protein>
    <recommendedName>
        <fullName evidence="4">Succinate--CoA ligase [ADP/GDP-forming] subunit alpha, mitochondrial</fullName>
        <ecNumber evidence="4">6.2.1.4</ecNumber>
        <ecNumber evidence="4">6.2.1.5</ecNumber>
    </recommendedName>
    <alternativeName>
        <fullName evidence="4">Succinyl-CoA synthetase subunit alpha</fullName>
        <shortName evidence="4">SCS-alpha</shortName>
    </alternativeName>
</protein>
<feature type="binding site" evidence="4">
    <location>
        <position position="100"/>
    </location>
    <ligand>
        <name>CoA</name>
        <dbReference type="ChEBI" id="CHEBI:57287"/>
    </ligand>
</feature>
<dbReference type="PANTHER" id="PTHR11117">
    <property type="entry name" value="SUCCINYL-COA LIGASE SUBUNIT ALPHA"/>
    <property type="match status" value="1"/>
</dbReference>
<feature type="signal peptide" evidence="5">
    <location>
        <begin position="1"/>
        <end position="25"/>
    </location>
</feature>
<dbReference type="InterPro" id="IPR033847">
    <property type="entry name" value="Citrt_syn/SCS-alpha_CS"/>
</dbReference>
<keyword evidence="2 4" id="KW-0436">Ligase</keyword>
<evidence type="ECO:0000259" key="6">
    <source>
        <dbReference type="SMART" id="SM00881"/>
    </source>
</evidence>
<dbReference type="GO" id="GO:0005739">
    <property type="term" value="C:mitochondrion"/>
    <property type="evidence" value="ECO:0007669"/>
    <property type="project" value="UniProtKB-SubCell"/>
</dbReference>
<dbReference type="FunFam" id="3.40.50.261:FF:000005">
    <property type="entry name" value="Succinate--CoA ligase [ADP-forming] subunit alpha, mitochondrial"/>
    <property type="match status" value="1"/>
</dbReference>
<evidence type="ECO:0000256" key="2">
    <source>
        <dbReference type="ARBA" id="ARBA00022598"/>
    </source>
</evidence>
<dbReference type="InterPro" id="IPR016102">
    <property type="entry name" value="Succinyl-CoA_synth-like"/>
</dbReference>
<dbReference type="PROSITE" id="PS00399">
    <property type="entry name" value="SUCCINYL_COA_LIG_2"/>
    <property type="match status" value="2"/>
</dbReference>
<dbReference type="PROSITE" id="PS01216">
    <property type="entry name" value="SUCCINYL_COA_LIG_1"/>
    <property type="match status" value="1"/>
</dbReference>
<dbReference type="SMART" id="SM00881">
    <property type="entry name" value="CoA_binding"/>
    <property type="match status" value="1"/>
</dbReference>
<keyword evidence="5" id="KW-0732">Signal</keyword>
<keyword evidence="4" id="KW-0496">Mitochondrion</keyword>
<accession>A0A0B2V8B7</accession>
<dbReference type="Gene3D" id="3.40.50.261">
    <property type="entry name" value="Succinyl-CoA synthetase domains"/>
    <property type="match status" value="2"/>
</dbReference>
<feature type="binding site" evidence="4">
    <location>
        <position position="273"/>
    </location>
    <ligand>
        <name>substrate</name>
        <note>ligand shared with subunit beta</note>
    </ligand>
</feature>
<feature type="binding site" evidence="4">
    <location>
        <begin position="74"/>
        <end position="77"/>
    </location>
    <ligand>
        <name>CoA</name>
        <dbReference type="ChEBI" id="CHEBI:57287"/>
    </ligand>
</feature>
<dbReference type="EMBL" id="JPKZ01001878">
    <property type="protein sequence ID" value="KHN79696.1"/>
    <property type="molecule type" value="Genomic_DNA"/>
</dbReference>
<evidence type="ECO:0000313" key="8">
    <source>
        <dbReference type="Proteomes" id="UP000031036"/>
    </source>
</evidence>
<dbReference type="AlphaFoldDB" id="A0A0B2V8B7"/>
<dbReference type="InterPro" id="IPR005810">
    <property type="entry name" value="CoA_lig_alpha"/>
</dbReference>
<feature type="active site" description="Tele-phosphohistidine intermediate" evidence="4">
    <location>
        <position position="365"/>
    </location>
</feature>
<dbReference type="SUPFAM" id="SSF51735">
    <property type="entry name" value="NAD(P)-binding Rossmann-fold domains"/>
    <property type="match status" value="2"/>
</dbReference>
<dbReference type="NCBIfam" id="NF004230">
    <property type="entry name" value="PRK05678.1"/>
    <property type="match status" value="1"/>
</dbReference>
<dbReference type="GO" id="GO:0004775">
    <property type="term" value="F:succinate-CoA ligase (ADP-forming) activity"/>
    <property type="evidence" value="ECO:0007669"/>
    <property type="project" value="UniProtKB-UniRule"/>
</dbReference>
<dbReference type="GO" id="GO:0004776">
    <property type="term" value="F:succinate-CoA ligase (GDP-forming) activity"/>
    <property type="evidence" value="ECO:0007669"/>
    <property type="project" value="UniProtKB-EC"/>
</dbReference>
<dbReference type="Pfam" id="PF02629">
    <property type="entry name" value="CoA_binding"/>
    <property type="match status" value="2"/>
</dbReference>
<dbReference type="Pfam" id="PF00549">
    <property type="entry name" value="Ligase_CoA"/>
    <property type="match status" value="1"/>
</dbReference>
<dbReference type="InterPro" id="IPR003781">
    <property type="entry name" value="CoA-bd"/>
</dbReference>
<dbReference type="Proteomes" id="UP000031036">
    <property type="component" value="Unassembled WGS sequence"/>
</dbReference>
<organism evidence="7 8">
    <name type="scientific">Toxocara canis</name>
    <name type="common">Canine roundworm</name>
    <dbReference type="NCBI Taxonomy" id="6265"/>
    <lineage>
        <taxon>Eukaryota</taxon>
        <taxon>Metazoa</taxon>
        <taxon>Ecdysozoa</taxon>
        <taxon>Nematoda</taxon>
        <taxon>Chromadorea</taxon>
        <taxon>Rhabditida</taxon>
        <taxon>Spirurina</taxon>
        <taxon>Ascaridomorpha</taxon>
        <taxon>Ascaridoidea</taxon>
        <taxon>Toxocaridae</taxon>
        <taxon>Toxocara</taxon>
    </lineage>
</organism>
<dbReference type="HAMAP" id="MF_01988">
    <property type="entry name" value="Succ_CoA_alpha"/>
    <property type="match status" value="1"/>
</dbReference>
<evidence type="ECO:0000256" key="4">
    <source>
        <dbReference type="HAMAP-Rule" id="MF_03222"/>
    </source>
</evidence>
<evidence type="ECO:0000256" key="3">
    <source>
        <dbReference type="ARBA" id="ARBA00022741"/>
    </source>
</evidence>
<keyword evidence="3 4" id="KW-0547">Nucleotide-binding</keyword>
<comment type="pathway">
    <text evidence="4">Carbohydrate metabolism; tricarboxylic acid cycle; succinate from succinyl-CoA (ligase route): step 1/1.</text>
</comment>
<name>A0A0B2V8B7_TOXCA</name>
<dbReference type="OrthoDB" id="1664372at2759"/>
<dbReference type="GO" id="GO:0000166">
    <property type="term" value="F:nucleotide binding"/>
    <property type="evidence" value="ECO:0007669"/>
    <property type="project" value="UniProtKB-KW"/>
</dbReference>
<dbReference type="EC" id="6.2.1.4" evidence="4"/>
<dbReference type="UniPathway" id="UPA00223">
    <property type="reaction ID" value="UER00999"/>
</dbReference>
<sequence length="459" mass="48967">MQRKLRFMHIFSLAFILKCSKYVFGRGAMSAVRSFALRTFTGVSACKEPTRFYTSTRNALRINKNTKVIIQGFTGKQGTFHGQQMIDYKTNVVAGVSPSKAGSTHLGRPIFATVKEFDAEHYQFPHKNELHRELCKIFRTSVRALRWVASSQHGVLHMSPNPCPTPSIPQTWAREATGADASVIYVPAPFAAEAINEAIDAEIPLVVCITEGIPQQDMVRVKNRLLRQNKTRLLGPNCPGIIAPEECKIGIMPGHIHQKGIIGVVSRSGTLTYEAVHQTTLVGLGQTLCVGIGGDPFNGTNFIDCLDIFIKDPQTKGIILIGEIGGQAEERAAEFLVENNSGPDSKPVVAFIAGVTAPPGRRMGHAGAIISGGKGTATDKIDALKKAGVHGPDSKPVVAFIAGVTAPPGRRMGHAGAIISGGKGTATDKIDALKKAGVHVSASPAQMGTLMAKALIGRL</sequence>
<reference evidence="7 8" key="1">
    <citation type="submission" date="2014-11" db="EMBL/GenBank/DDBJ databases">
        <title>Genetic blueprint of the zoonotic pathogen Toxocara canis.</title>
        <authorList>
            <person name="Zhu X.-Q."/>
            <person name="Korhonen P.K."/>
            <person name="Cai H."/>
            <person name="Young N.D."/>
            <person name="Nejsum P."/>
            <person name="von Samson-Himmelstjerna G."/>
            <person name="Boag P.R."/>
            <person name="Tan P."/>
            <person name="Li Q."/>
            <person name="Min J."/>
            <person name="Yang Y."/>
            <person name="Wang X."/>
            <person name="Fang X."/>
            <person name="Hall R.S."/>
            <person name="Hofmann A."/>
            <person name="Sternberg P.W."/>
            <person name="Jex A.R."/>
            <person name="Gasser R.B."/>
        </authorList>
    </citation>
    <scope>NUCLEOTIDE SEQUENCE [LARGE SCALE GENOMIC DNA]</scope>
    <source>
        <strain evidence="7">PN_DK_2014</strain>
    </source>
</reference>
<comment type="subcellular location">
    <subcellularLocation>
        <location evidence="4">Mitochondrion</location>
    </subcellularLocation>
</comment>
<evidence type="ECO:0000256" key="5">
    <source>
        <dbReference type="SAM" id="SignalP"/>
    </source>
</evidence>
<evidence type="ECO:0000313" key="7">
    <source>
        <dbReference type="EMBL" id="KHN79696.1"/>
    </source>
</evidence>
<dbReference type="PRINTS" id="PR01798">
    <property type="entry name" value="SCOASYNTHASE"/>
</dbReference>
<dbReference type="InterPro" id="IPR005811">
    <property type="entry name" value="SUCC_ACL_C"/>
</dbReference>
<feature type="chain" id="PRO_5002078037" description="Succinate--CoA ligase [ADP/GDP-forming] subunit alpha, mitochondrial" evidence="5">
    <location>
        <begin position="26"/>
        <end position="459"/>
    </location>
</feature>
<dbReference type="InterPro" id="IPR036291">
    <property type="entry name" value="NAD(P)-bd_dom_sf"/>
</dbReference>
<comment type="catalytic activity">
    <reaction evidence="4">
        <text>GTP + succinate + CoA = succinyl-CoA + GDP + phosphate</text>
        <dbReference type="Rhea" id="RHEA:22120"/>
        <dbReference type="ChEBI" id="CHEBI:30031"/>
        <dbReference type="ChEBI" id="CHEBI:37565"/>
        <dbReference type="ChEBI" id="CHEBI:43474"/>
        <dbReference type="ChEBI" id="CHEBI:57287"/>
        <dbReference type="ChEBI" id="CHEBI:57292"/>
        <dbReference type="ChEBI" id="CHEBI:58189"/>
        <dbReference type="EC" id="6.2.1.4"/>
    </reaction>
</comment>
<dbReference type="STRING" id="6265.A0A0B2V8B7"/>
<evidence type="ECO:0000256" key="1">
    <source>
        <dbReference type="ARBA" id="ARBA00022532"/>
    </source>
</evidence>
<comment type="catalytic activity">
    <reaction evidence="4">
        <text>succinate + ATP + CoA = succinyl-CoA + ADP + phosphate</text>
        <dbReference type="Rhea" id="RHEA:17661"/>
        <dbReference type="ChEBI" id="CHEBI:30031"/>
        <dbReference type="ChEBI" id="CHEBI:30616"/>
        <dbReference type="ChEBI" id="CHEBI:43474"/>
        <dbReference type="ChEBI" id="CHEBI:57287"/>
        <dbReference type="ChEBI" id="CHEBI:57292"/>
        <dbReference type="ChEBI" id="CHEBI:456216"/>
        <dbReference type="EC" id="6.2.1.5"/>
    </reaction>
</comment>
<gene>
    <name evidence="7" type="primary">C05G5.4</name>
    <name evidence="7" type="ORF">Tcan_09603</name>
</gene>
<dbReference type="GO" id="GO:0006099">
    <property type="term" value="P:tricarboxylic acid cycle"/>
    <property type="evidence" value="ECO:0007669"/>
    <property type="project" value="UniProtKB-UniRule"/>
</dbReference>
<comment type="function">
    <text evidence="4">Succinyl-CoA synthetase functions in the citric acid cycle (TCA), coupling the hydrolysis of succinyl-CoA to the synthesis of either ATP or GTP and thus represents the only step of substrate-level phosphorylation in the TCA. The alpha subunit of the enzyme binds the substrates coenzyme A and phosphate, while succinate binding and specificity for either ATP or GTP is provided by different beta subunits.</text>
</comment>
<keyword evidence="8" id="KW-1185">Reference proteome</keyword>